<sequence>MSVSVSHYAALLCGVASFLVYFVRGEHHLHVKLYMQILITTLALASLGHAYLNETTVLSAVAEVSGHACFFLHGLYGARSVYRLFLHPLRKFAGPTGAKLTSFWLSWRVCHLDTFRQLRNLHDQHGPFVRIGPDNLSISNPKAVQVIYGSGSKCTKSSWYDSTWPMVSLNTMRERKLHDERRRIWSTAFGDKALRGYEQRLRLYRNRLINHLVESNGCGVNVTKWFNLFSVDFMGDMANIIRTEDSDPVSSVRWYVRTGASP</sequence>
<dbReference type="PANTHER" id="PTHR24305:SF112">
    <property type="entry name" value="L-ORNITHINE-N5-MONOOXYGENASE (EUROFUNG)"/>
    <property type="match status" value="1"/>
</dbReference>
<keyword evidence="4" id="KW-0349">Heme</keyword>
<evidence type="ECO:0000256" key="9">
    <source>
        <dbReference type="ARBA" id="ARBA00023004"/>
    </source>
</evidence>
<keyword evidence="8" id="KW-0560">Oxidoreductase</keyword>
<keyword evidence="10" id="KW-0503">Monooxygenase</keyword>
<comment type="similarity">
    <text evidence="3">Belongs to the cytochrome P450 family.</text>
</comment>
<dbReference type="GO" id="GO:0016020">
    <property type="term" value="C:membrane"/>
    <property type="evidence" value="ECO:0007669"/>
    <property type="project" value="UniProtKB-SubCell"/>
</dbReference>
<keyword evidence="11 12" id="KW-0472">Membrane</keyword>
<dbReference type="InterPro" id="IPR050121">
    <property type="entry name" value="Cytochrome_P450_monoxygenase"/>
</dbReference>
<evidence type="ECO:0000256" key="4">
    <source>
        <dbReference type="ARBA" id="ARBA00022617"/>
    </source>
</evidence>
<dbReference type="EMBL" id="WJXW01000009">
    <property type="protein sequence ID" value="KAF9733479.1"/>
    <property type="molecule type" value="Genomic_DNA"/>
</dbReference>
<keyword evidence="7 12" id="KW-1133">Transmembrane helix</keyword>
<evidence type="ECO:0000256" key="12">
    <source>
        <dbReference type="SAM" id="Phobius"/>
    </source>
</evidence>
<protein>
    <submittedName>
        <fullName evidence="13">Cytochrome P450</fullName>
    </submittedName>
</protein>
<dbReference type="InterPro" id="IPR036396">
    <property type="entry name" value="Cyt_P450_sf"/>
</dbReference>
<evidence type="ECO:0000256" key="5">
    <source>
        <dbReference type="ARBA" id="ARBA00022692"/>
    </source>
</evidence>
<keyword evidence="6" id="KW-0479">Metal-binding</keyword>
<dbReference type="GO" id="GO:0016705">
    <property type="term" value="F:oxidoreductase activity, acting on paired donors, with incorporation or reduction of molecular oxygen"/>
    <property type="evidence" value="ECO:0007669"/>
    <property type="project" value="InterPro"/>
</dbReference>
<name>A0A9P6KPD1_9PLEO</name>
<evidence type="ECO:0000256" key="2">
    <source>
        <dbReference type="ARBA" id="ARBA00004370"/>
    </source>
</evidence>
<accession>A0A9P6KPD1</accession>
<reference evidence="13" key="1">
    <citation type="journal article" date="2020" name="Mol. Plant Microbe Interact.">
        <title>Genome Sequence of the Biocontrol Agent Coniothyrium minitans strain Conio (IMI 134523).</title>
        <authorList>
            <person name="Patel D."/>
            <person name="Shittu T.A."/>
            <person name="Baroncelli R."/>
            <person name="Muthumeenakshi S."/>
            <person name="Osborne T.H."/>
            <person name="Janganan T.K."/>
            <person name="Sreenivasaprasad S."/>
        </authorList>
    </citation>
    <scope>NUCLEOTIDE SEQUENCE</scope>
    <source>
        <strain evidence="13">Conio</strain>
    </source>
</reference>
<evidence type="ECO:0000256" key="7">
    <source>
        <dbReference type="ARBA" id="ARBA00022989"/>
    </source>
</evidence>
<comment type="caution">
    <text evidence="13">The sequence shown here is derived from an EMBL/GenBank/DDBJ whole genome shotgun (WGS) entry which is preliminary data.</text>
</comment>
<feature type="transmembrane region" description="Helical" evidence="12">
    <location>
        <begin position="6"/>
        <end position="24"/>
    </location>
</feature>
<evidence type="ECO:0000256" key="1">
    <source>
        <dbReference type="ARBA" id="ARBA00001971"/>
    </source>
</evidence>
<evidence type="ECO:0000313" key="13">
    <source>
        <dbReference type="EMBL" id="KAF9733479.1"/>
    </source>
</evidence>
<dbReference type="SUPFAM" id="SSF48264">
    <property type="entry name" value="Cytochrome P450"/>
    <property type="match status" value="1"/>
</dbReference>
<keyword evidence="5 12" id="KW-0812">Transmembrane</keyword>
<evidence type="ECO:0000256" key="8">
    <source>
        <dbReference type="ARBA" id="ARBA00023002"/>
    </source>
</evidence>
<evidence type="ECO:0000256" key="3">
    <source>
        <dbReference type="ARBA" id="ARBA00010617"/>
    </source>
</evidence>
<evidence type="ECO:0000313" key="14">
    <source>
        <dbReference type="Proteomes" id="UP000756921"/>
    </source>
</evidence>
<evidence type="ECO:0000256" key="10">
    <source>
        <dbReference type="ARBA" id="ARBA00023033"/>
    </source>
</evidence>
<dbReference type="GO" id="GO:0020037">
    <property type="term" value="F:heme binding"/>
    <property type="evidence" value="ECO:0007669"/>
    <property type="project" value="InterPro"/>
</dbReference>
<evidence type="ECO:0000256" key="11">
    <source>
        <dbReference type="ARBA" id="ARBA00023136"/>
    </source>
</evidence>
<organism evidence="13 14">
    <name type="scientific">Paraphaeosphaeria minitans</name>
    <dbReference type="NCBI Taxonomy" id="565426"/>
    <lineage>
        <taxon>Eukaryota</taxon>
        <taxon>Fungi</taxon>
        <taxon>Dikarya</taxon>
        <taxon>Ascomycota</taxon>
        <taxon>Pezizomycotina</taxon>
        <taxon>Dothideomycetes</taxon>
        <taxon>Pleosporomycetidae</taxon>
        <taxon>Pleosporales</taxon>
        <taxon>Massarineae</taxon>
        <taxon>Didymosphaeriaceae</taxon>
        <taxon>Paraphaeosphaeria</taxon>
    </lineage>
</organism>
<feature type="transmembrane region" description="Helical" evidence="12">
    <location>
        <begin position="33"/>
        <end position="52"/>
    </location>
</feature>
<keyword evidence="9" id="KW-0408">Iron</keyword>
<proteinExistence type="inferred from homology"/>
<dbReference type="OrthoDB" id="6692864at2759"/>
<keyword evidence="14" id="KW-1185">Reference proteome</keyword>
<evidence type="ECO:0000256" key="6">
    <source>
        <dbReference type="ARBA" id="ARBA00022723"/>
    </source>
</evidence>
<dbReference type="PANTHER" id="PTHR24305">
    <property type="entry name" value="CYTOCHROME P450"/>
    <property type="match status" value="1"/>
</dbReference>
<comment type="cofactor">
    <cofactor evidence="1">
        <name>heme</name>
        <dbReference type="ChEBI" id="CHEBI:30413"/>
    </cofactor>
</comment>
<dbReference type="GO" id="GO:0004497">
    <property type="term" value="F:monooxygenase activity"/>
    <property type="evidence" value="ECO:0007669"/>
    <property type="project" value="UniProtKB-KW"/>
</dbReference>
<dbReference type="AlphaFoldDB" id="A0A9P6KPD1"/>
<gene>
    <name evidence="13" type="ORF">PMIN01_09162</name>
</gene>
<dbReference type="Proteomes" id="UP000756921">
    <property type="component" value="Unassembled WGS sequence"/>
</dbReference>
<comment type="subcellular location">
    <subcellularLocation>
        <location evidence="2">Membrane</location>
    </subcellularLocation>
</comment>
<dbReference type="Gene3D" id="1.10.630.10">
    <property type="entry name" value="Cytochrome P450"/>
    <property type="match status" value="1"/>
</dbReference>
<dbReference type="GO" id="GO:0005506">
    <property type="term" value="F:iron ion binding"/>
    <property type="evidence" value="ECO:0007669"/>
    <property type="project" value="InterPro"/>
</dbReference>